<protein>
    <submittedName>
        <fullName evidence="2">DUF397 family protein</fullName>
    </submittedName>
</protein>
<evidence type="ECO:0000313" key="2">
    <source>
        <dbReference type="EMBL" id="APU15972.1"/>
    </source>
</evidence>
<dbReference type="RefSeq" id="WP_075741603.1">
    <property type="nucleotide sequence ID" value="NZ_CP016076.1"/>
</dbReference>
<evidence type="ECO:0000313" key="3">
    <source>
        <dbReference type="Proteomes" id="UP000185511"/>
    </source>
</evidence>
<dbReference type="Pfam" id="PF04149">
    <property type="entry name" value="DUF397"/>
    <property type="match status" value="1"/>
</dbReference>
<proteinExistence type="predicted"/>
<dbReference type="AlphaFoldDB" id="A0AAC9LE48"/>
<keyword evidence="3" id="KW-1185">Reference proteome</keyword>
<organism evidence="2 3">
    <name type="scientific">Actinoalloteichus fjordicus</name>
    <dbReference type="NCBI Taxonomy" id="1612552"/>
    <lineage>
        <taxon>Bacteria</taxon>
        <taxon>Bacillati</taxon>
        <taxon>Actinomycetota</taxon>
        <taxon>Actinomycetes</taxon>
        <taxon>Pseudonocardiales</taxon>
        <taxon>Pseudonocardiaceae</taxon>
        <taxon>Actinoalloteichus</taxon>
    </lineage>
</organism>
<dbReference type="EMBL" id="CP016076">
    <property type="protein sequence ID" value="APU15972.1"/>
    <property type="molecule type" value="Genomic_DNA"/>
</dbReference>
<dbReference type="Proteomes" id="UP000185511">
    <property type="component" value="Chromosome"/>
</dbReference>
<name>A0AAC9LE48_9PSEU</name>
<feature type="domain" description="DUF397" evidence="1">
    <location>
        <begin position="6"/>
        <end position="57"/>
    </location>
</feature>
<sequence length="62" mass="6426">MTMFTGWRKATASGGQGGCVEIGAAPGLVGIRDTKNRDGGTLVVGRTAFNAFLGRVKEDRLG</sequence>
<accession>A0AAC9LE48</accession>
<gene>
    <name evidence="2" type="ORF">UA74_19735</name>
</gene>
<dbReference type="KEGG" id="acad:UA74_19735"/>
<evidence type="ECO:0000259" key="1">
    <source>
        <dbReference type="Pfam" id="PF04149"/>
    </source>
</evidence>
<dbReference type="InterPro" id="IPR007278">
    <property type="entry name" value="DUF397"/>
</dbReference>
<reference evidence="3" key="1">
    <citation type="submission" date="2016-06" db="EMBL/GenBank/DDBJ databases">
        <title>Complete genome sequence of Actinoalloteichus fjordicus DSM 46855 (=ADI127-17), type strain of the new species Actinoalloteichus fjordicus.</title>
        <authorList>
            <person name="Ruckert C."/>
            <person name="Nouioui I."/>
            <person name="Willmese J."/>
            <person name="van Wezel G."/>
            <person name="Klenk H.-P."/>
            <person name="Kalinowski J."/>
            <person name="Zotchev S.B."/>
        </authorList>
    </citation>
    <scope>NUCLEOTIDE SEQUENCE [LARGE SCALE GENOMIC DNA]</scope>
    <source>
        <strain evidence="3">ADI127-7</strain>
    </source>
</reference>